<name>A0AA35X782_GEOBA</name>
<evidence type="ECO:0000313" key="1">
    <source>
        <dbReference type="EMBL" id="CAI8046794.1"/>
    </source>
</evidence>
<evidence type="ECO:0000313" key="2">
    <source>
        <dbReference type="Proteomes" id="UP001174909"/>
    </source>
</evidence>
<gene>
    <name evidence="1" type="ORF">GBAR_LOCUS25874</name>
</gene>
<dbReference type="Proteomes" id="UP001174909">
    <property type="component" value="Unassembled WGS sequence"/>
</dbReference>
<protein>
    <submittedName>
        <fullName evidence="1">Uncharacterized protein</fullName>
    </submittedName>
</protein>
<dbReference type="EMBL" id="CASHTH010003592">
    <property type="protein sequence ID" value="CAI8046794.1"/>
    <property type="molecule type" value="Genomic_DNA"/>
</dbReference>
<reference evidence="1" key="1">
    <citation type="submission" date="2023-03" db="EMBL/GenBank/DDBJ databases">
        <authorList>
            <person name="Steffen K."/>
            <person name="Cardenas P."/>
        </authorList>
    </citation>
    <scope>NUCLEOTIDE SEQUENCE</scope>
</reference>
<keyword evidence="2" id="KW-1185">Reference proteome</keyword>
<accession>A0AA35X782</accession>
<proteinExistence type="predicted"/>
<comment type="caution">
    <text evidence="1">The sequence shown here is derived from an EMBL/GenBank/DDBJ whole genome shotgun (WGS) entry which is preliminary data.</text>
</comment>
<sequence>MLDVGIYLQTLVDVFVDDHRPYFTDAEVSGRELVFTMDTPVAQGHSVEVAYDNIFADDVSGLLIDDAGNALAPFSSQPRH</sequence>
<organism evidence="1 2">
    <name type="scientific">Geodia barretti</name>
    <name type="common">Barrett's horny sponge</name>
    <dbReference type="NCBI Taxonomy" id="519541"/>
    <lineage>
        <taxon>Eukaryota</taxon>
        <taxon>Metazoa</taxon>
        <taxon>Porifera</taxon>
        <taxon>Demospongiae</taxon>
        <taxon>Heteroscleromorpha</taxon>
        <taxon>Tetractinellida</taxon>
        <taxon>Astrophorina</taxon>
        <taxon>Geodiidae</taxon>
        <taxon>Geodia</taxon>
    </lineage>
</organism>
<dbReference type="AlphaFoldDB" id="A0AA35X782"/>